<dbReference type="AlphaFoldDB" id="A0A7W2AGF9"/>
<evidence type="ECO:0000313" key="2">
    <source>
        <dbReference type="Proteomes" id="UP000530514"/>
    </source>
</evidence>
<proteinExistence type="predicted"/>
<sequence length="172" mass="20478">MEKWYQNVNADAKVAYFLALSEKVLDKLTDYDWYPTVRESIDLCWEWVEEKKHEGYDLYITIDDEDEGLFVISCEEDPFTGDRQAEFVYWCVFHAASYTIKQAYVFERKKHKVPQPIEGVNDEYTNSGFMEKIREVDGYREEWAERLKKYLLENVPAGSDKKIKRSELLSQI</sequence>
<accession>A0A7W2AGF9</accession>
<name>A0A7W2AGF9_9BACL</name>
<keyword evidence="2" id="KW-1185">Reference proteome</keyword>
<evidence type="ECO:0000313" key="1">
    <source>
        <dbReference type="EMBL" id="MBA4541606.1"/>
    </source>
</evidence>
<dbReference type="InterPro" id="IPR025674">
    <property type="entry name" value="Imm6"/>
</dbReference>
<organism evidence="1 2">
    <name type="scientific">Thermoactinomyces daqus</name>
    <dbReference type="NCBI Taxonomy" id="1329516"/>
    <lineage>
        <taxon>Bacteria</taxon>
        <taxon>Bacillati</taxon>
        <taxon>Bacillota</taxon>
        <taxon>Bacilli</taxon>
        <taxon>Bacillales</taxon>
        <taxon>Thermoactinomycetaceae</taxon>
        <taxon>Thermoactinomyces</taxon>
    </lineage>
</organism>
<protein>
    <recommendedName>
        <fullName evidence="3">Immunity protein Imm6</fullName>
    </recommendedName>
</protein>
<dbReference type="OrthoDB" id="2219989at2"/>
<dbReference type="Proteomes" id="UP000530514">
    <property type="component" value="Unassembled WGS sequence"/>
</dbReference>
<dbReference type="EMBL" id="JACEIP010000002">
    <property type="protein sequence ID" value="MBA4541606.1"/>
    <property type="molecule type" value="Genomic_DNA"/>
</dbReference>
<comment type="caution">
    <text evidence="1">The sequence shown here is derived from an EMBL/GenBank/DDBJ whole genome shotgun (WGS) entry which is preliminary data.</text>
</comment>
<reference evidence="1 2" key="1">
    <citation type="submission" date="2020-07" db="EMBL/GenBank/DDBJ databases">
        <authorList>
            <person name="Feng H."/>
        </authorList>
    </citation>
    <scope>NUCLEOTIDE SEQUENCE [LARGE SCALE GENOMIC DNA]</scope>
    <source>
        <strain evidence="2">s-11</strain>
    </source>
</reference>
<evidence type="ECO:0008006" key="3">
    <source>
        <dbReference type="Google" id="ProtNLM"/>
    </source>
</evidence>
<dbReference type="RefSeq" id="WP_033101094.1">
    <property type="nucleotide sequence ID" value="NZ_JACEIP010000002.1"/>
</dbReference>
<gene>
    <name evidence="1" type="ORF">H1164_01625</name>
</gene>
<dbReference type="Pfam" id="PF14434">
    <property type="entry name" value="Imm6"/>
    <property type="match status" value="1"/>
</dbReference>